<name>A0A967AEI8_9FLAO</name>
<accession>A0A967AEI8</accession>
<keyword evidence="1" id="KW-0812">Transmembrane</keyword>
<evidence type="ECO:0000313" key="2">
    <source>
        <dbReference type="EMBL" id="NGZ90626.1"/>
    </source>
</evidence>
<proteinExistence type="predicted"/>
<keyword evidence="3" id="KW-1185">Reference proteome</keyword>
<dbReference type="Proteomes" id="UP000643701">
    <property type="component" value="Unassembled WGS sequence"/>
</dbReference>
<evidence type="ECO:0000313" key="3">
    <source>
        <dbReference type="Proteomes" id="UP000643701"/>
    </source>
</evidence>
<evidence type="ECO:0000256" key="1">
    <source>
        <dbReference type="SAM" id="Phobius"/>
    </source>
</evidence>
<protein>
    <submittedName>
        <fullName evidence="2">Uncharacterized protein</fullName>
    </submittedName>
</protein>
<dbReference type="AlphaFoldDB" id="A0A967AEI8"/>
<organism evidence="2 3">
    <name type="scientific">Psychroflexus maritimus</name>
    <dbReference type="NCBI Taxonomy" id="2714865"/>
    <lineage>
        <taxon>Bacteria</taxon>
        <taxon>Pseudomonadati</taxon>
        <taxon>Bacteroidota</taxon>
        <taxon>Flavobacteriia</taxon>
        <taxon>Flavobacteriales</taxon>
        <taxon>Flavobacteriaceae</taxon>
        <taxon>Psychroflexus</taxon>
    </lineage>
</organism>
<feature type="transmembrane region" description="Helical" evidence="1">
    <location>
        <begin position="40"/>
        <end position="57"/>
    </location>
</feature>
<keyword evidence="1" id="KW-1133">Transmembrane helix</keyword>
<sequence length="78" mass="9057">MIKEYTSATNAISIRFAIIFALSILGWLMTDFFVEDLDRLHFGIIAVIAILLSPRYSSYTKQSQKIHCLKWWGFSVLR</sequence>
<feature type="transmembrane region" description="Helical" evidence="1">
    <location>
        <begin position="12"/>
        <end position="34"/>
    </location>
</feature>
<reference evidence="2" key="1">
    <citation type="submission" date="2020-03" db="EMBL/GenBank/DDBJ databases">
        <title>Psychroflexus Maritimus sp. nov., isolate from marine sediment.</title>
        <authorList>
            <person name="Zhong Y.-L."/>
        </authorList>
    </citation>
    <scope>NUCLEOTIDE SEQUENCE</scope>
    <source>
        <strain evidence="2">C1</strain>
    </source>
</reference>
<comment type="caution">
    <text evidence="2">The sequence shown here is derived from an EMBL/GenBank/DDBJ whole genome shotgun (WGS) entry which is preliminary data.</text>
</comment>
<gene>
    <name evidence="2" type="ORF">G7034_10220</name>
</gene>
<dbReference type="EMBL" id="JAANAS010000083">
    <property type="protein sequence ID" value="NGZ90626.1"/>
    <property type="molecule type" value="Genomic_DNA"/>
</dbReference>
<keyword evidence="1" id="KW-0472">Membrane</keyword>
<dbReference type="RefSeq" id="WP_166400861.1">
    <property type="nucleotide sequence ID" value="NZ_JAANAS010000083.1"/>
</dbReference>